<sequence length="355" mass="40993">MKAGDGNTKYFHKYASQWRRLNKISRLVCDGVEVTEEVKGWKPDWVDGDLRSIPSDLKEQLNEPFTEAETKAVMFKSEGDKAPSPDGFGFQFYKQFWTTLKEDLLQMFTDFQMGGKGIGCLNASLFVLIPKKEGPTTLGDYRPICLMDSSYMLVAKVLANCLKWTESQKPCMVKWESICLPRSKGGLGVLDLNAMNKALLSKWLWQWQATPSALWVRLLWERYDNGGCMSRFPIPSNRMTFLCRSWFILAQEFNQSFKWQLGKGDQILFWRDKWCGDSPFCMGFPNIFQIAEDKEATVNAAWSEDDDWRISFEESPWIGKWKNCWGCWLDSTKSVPLPKKMTSSFGKETLHNSLR</sequence>
<dbReference type="AlphaFoldDB" id="A0AAV9E8W1"/>
<evidence type="ECO:0000313" key="2">
    <source>
        <dbReference type="Proteomes" id="UP001180020"/>
    </source>
</evidence>
<reference evidence="1" key="1">
    <citation type="journal article" date="2023" name="Nat. Commun.">
        <title>Diploid and tetraploid genomes of Acorus and the evolution of monocots.</title>
        <authorList>
            <person name="Ma L."/>
            <person name="Liu K.W."/>
            <person name="Li Z."/>
            <person name="Hsiao Y.Y."/>
            <person name="Qi Y."/>
            <person name="Fu T."/>
            <person name="Tang G.D."/>
            <person name="Zhang D."/>
            <person name="Sun W.H."/>
            <person name="Liu D.K."/>
            <person name="Li Y."/>
            <person name="Chen G.Z."/>
            <person name="Liu X.D."/>
            <person name="Liao X.Y."/>
            <person name="Jiang Y.T."/>
            <person name="Yu X."/>
            <person name="Hao Y."/>
            <person name="Huang J."/>
            <person name="Zhao X.W."/>
            <person name="Ke S."/>
            <person name="Chen Y.Y."/>
            <person name="Wu W.L."/>
            <person name="Hsu J.L."/>
            <person name="Lin Y.F."/>
            <person name="Huang M.D."/>
            <person name="Li C.Y."/>
            <person name="Huang L."/>
            <person name="Wang Z.W."/>
            <person name="Zhao X."/>
            <person name="Zhong W.Y."/>
            <person name="Peng D.H."/>
            <person name="Ahmad S."/>
            <person name="Lan S."/>
            <person name="Zhang J.S."/>
            <person name="Tsai W.C."/>
            <person name="Van de Peer Y."/>
            <person name="Liu Z.J."/>
        </authorList>
    </citation>
    <scope>NUCLEOTIDE SEQUENCE</scope>
    <source>
        <strain evidence="1">CP</strain>
    </source>
</reference>
<evidence type="ECO:0000313" key="1">
    <source>
        <dbReference type="EMBL" id="KAK1309895.1"/>
    </source>
</evidence>
<dbReference type="EMBL" id="JAUJYO010000008">
    <property type="protein sequence ID" value="KAK1309895.1"/>
    <property type="molecule type" value="Genomic_DNA"/>
</dbReference>
<dbReference type="Proteomes" id="UP001180020">
    <property type="component" value="Unassembled WGS sequence"/>
</dbReference>
<dbReference type="PANTHER" id="PTHR19446">
    <property type="entry name" value="REVERSE TRANSCRIPTASES"/>
    <property type="match status" value="1"/>
</dbReference>
<organism evidence="1 2">
    <name type="scientific">Acorus calamus</name>
    <name type="common">Sweet flag</name>
    <dbReference type="NCBI Taxonomy" id="4465"/>
    <lineage>
        <taxon>Eukaryota</taxon>
        <taxon>Viridiplantae</taxon>
        <taxon>Streptophyta</taxon>
        <taxon>Embryophyta</taxon>
        <taxon>Tracheophyta</taxon>
        <taxon>Spermatophyta</taxon>
        <taxon>Magnoliopsida</taxon>
        <taxon>Liliopsida</taxon>
        <taxon>Acoraceae</taxon>
        <taxon>Acorus</taxon>
    </lineage>
</organism>
<keyword evidence="2" id="KW-1185">Reference proteome</keyword>
<reference evidence="1" key="2">
    <citation type="submission" date="2023-06" db="EMBL/GenBank/DDBJ databases">
        <authorList>
            <person name="Ma L."/>
            <person name="Liu K.-W."/>
            <person name="Li Z."/>
            <person name="Hsiao Y.-Y."/>
            <person name="Qi Y."/>
            <person name="Fu T."/>
            <person name="Tang G."/>
            <person name="Zhang D."/>
            <person name="Sun W.-H."/>
            <person name="Liu D.-K."/>
            <person name="Li Y."/>
            <person name="Chen G.-Z."/>
            <person name="Liu X.-D."/>
            <person name="Liao X.-Y."/>
            <person name="Jiang Y.-T."/>
            <person name="Yu X."/>
            <person name="Hao Y."/>
            <person name="Huang J."/>
            <person name="Zhao X.-W."/>
            <person name="Ke S."/>
            <person name="Chen Y.-Y."/>
            <person name="Wu W.-L."/>
            <person name="Hsu J.-L."/>
            <person name="Lin Y.-F."/>
            <person name="Huang M.-D."/>
            <person name="Li C.-Y."/>
            <person name="Huang L."/>
            <person name="Wang Z.-W."/>
            <person name="Zhao X."/>
            <person name="Zhong W.-Y."/>
            <person name="Peng D.-H."/>
            <person name="Ahmad S."/>
            <person name="Lan S."/>
            <person name="Zhang J.-S."/>
            <person name="Tsai W.-C."/>
            <person name="Van De Peer Y."/>
            <person name="Liu Z.-J."/>
        </authorList>
    </citation>
    <scope>NUCLEOTIDE SEQUENCE</scope>
    <source>
        <strain evidence="1">CP</strain>
        <tissue evidence="1">Leaves</tissue>
    </source>
</reference>
<accession>A0AAV9E8W1</accession>
<gene>
    <name evidence="1" type="ORF">QJS10_CPA08g00761</name>
</gene>
<proteinExistence type="predicted"/>
<comment type="caution">
    <text evidence="1">The sequence shown here is derived from an EMBL/GenBank/DDBJ whole genome shotgun (WGS) entry which is preliminary data.</text>
</comment>
<protein>
    <submittedName>
        <fullName evidence="1">Uncharacterized protein</fullName>
    </submittedName>
</protein>
<name>A0AAV9E8W1_ACOCL</name>